<keyword evidence="3" id="KW-0472">Membrane</keyword>
<keyword evidence="9" id="KW-1185">Reference proteome</keyword>
<dbReference type="GO" id="GO:0016887">
    <property type="term" value="F:ATP hydrolysis activity"/>
    <property type="evidence" value="ECO:0007669"/>
    <property type="project" value="InterPro"/>
</dbReference>
<dbReference type="InterPro" id="IPR052156">
    <property type="entry name" value="BCAA_Transport_ATP-bd_LivF"/>
</dbReference>
<sequence length="235" mass="25968">MLLEVNDVSSGYGDVQVLNGININVKEGEIVSIVGANGAGKTTLIRAIMGTLPVTKGQIHFGGKRIDGQESHLIARAGIAQVMEGRRLFGHMEVEDNLLVGGDILNDKARQRQNLEWIYSMFPRLKERRRQLARSFSGGEQQMLAIGRALMTSPRLLLLDEPSIGLAPIMVKDIFEKLPLIQERGVTILLVEQDVHRSLSMSGRGYVMEHGEIVLAGTGQELLNNERLRQAYMGI</sequence>
<protein>
    <submittedName>
        <fullName evidence="8">Amino acid/amide ABC transporter ATP-binding protein 2 (HAAT family)</fullName>
    </submittedName>
</protein>
<name>A0A4Q7VPJ9_9BURK</name>
<dbReference type="RefSeq" id="WP_165392900.1">
    <property type="nucleotide sequence ID" value="NZ_SHKO01000001.1"/>
</dbReference>
<dbReference type="EMBL" id="SHKO01000001">
    <property type="protein sequence ID" value="RZT98356.1"/>
    <property type="molecule type" value="Genomic_DNA"/>
</dbReference>
<comment type="caution">
    <text evidence="8">The sequence shown here is derived from an EMBL/GenBank/DDBJ whole genome shotgun (WGS) entry which is preliminary data.</text>
</comment>
<gene>
    <name evidence="8" type="ORF">EV681_0132</name>
</gene>
<dbReference type="Pfam" id="PF00005">
    <property type="entry name" value="ABC_tran"/>
    <property type="match status" value="1"/>
</dbReference>
<evidence type="ECO:0000256" key="1">
    <source>
        <dbReference type="ARBA" id="ARBA00005417"/>
    </source>
</evidence>
<comment type="similarity">
    <text evidence="1">Belongs to the ABC transporter superfamily.</text>
</comment>
<dbReference type="PANTHER" id="PTHR43820">
    <property type="entry name" value="HIGH-AFFINITY BRANCHED-CHAIN AMINO ACID TRANSPORT ATP-BINDING PROTEIN LIVF"/>
    <property type="match status" value="1"/>
</dbReference>
<reference evidence="8 9" key="1">
    <citation type="submission" date="2019-02" db="EMBL/GenBank/DDBJ databases">
        <title>Genomic Encyclopedia of Type Strains, Phase IV (KMG-IV): sequencing the most valuable type-strain genomes for metagenomic binning, comparative biology and taxonomic classification.</title>
        <authorList>
            <person name="Goeker M."/>
        </authorList>
    </citation>
    <scope>NUCLEOTIDE SEQUENCE [LARGE SCALE GENOMIC DNA]</scope>
    <source>
        <strain evidence="8 9">DSM 23814</strain>
    </source>
</reference>
<dbReference type="GO" id="GO:0005524">
    <property type="term" value="F:ATP binding"/>
    <property type="evidence" value="ECO:0007669"/>
    <property type="project" value="UniProtKB-KW"/>
</dbReference>
<keyword evidence="4" id="KW-0547">Nucleotide-binding</keyword>
<evidence type="ECO:0000256" key="6">
    <source>
        <dbReference type="ARBA" id="ARBA00022970"/>
    </source>
</evidence>
<dbReference type="AlphaFoldDB" id="A0A4Q7VPJ9"/>
<evidence type="ECO:0000256" key="3">
    <source>
        <dbReference type="ARBA" id="ARBA00022475"/>
    </source>
</evidence>
<dbReference type="Gene3D" id="3.40.50.300">
    <property type="entry name" value="P-loop containing nucleotide triphosphate hydrolases"/>
    <property type="match status" value="1"/>
</dbReference>
<dbReference type="InterPro" id="IPR003439">
    <property type="entry name" value="ABC_transporter-like_ATP-bd"/>
</dbReference>
<dbReference type="InterPro" id="IPR017871">
    <property type="entry name" value="ABC_transporter-like_CS"/>
</dbReference>
<keyword evidence="6" id="KW-0029">Amino-acid transport</keyword>
<accession>A0A4Q7VPJ9</accession>
<dbReference type="PROSITE" id="PS00211">
    <property type="entry name" value="ABC_TRANSPORTER_1"/>
    <property type="match status" value="1"/>
</dbReference>
<dbReference type="GO" id="GO:0015658">
    <property type="term" value="F:branched-chain amino acid transmembrane transporter activity"/>
    <property type="evidence" value="ECO:0007669"/>
    <property type="project" value="TreeGrafter"/>
</dbReference>
<dbReference type="PANTHER" id="PTHR43820:SF4">
    <property type="entry name" value="HIGH-AFFINITY BRANCHED-CHAIN AMINO ACID TRANSPORT ATP-BINDING PROTEIN LIVF"/>
    <property type="match status" value="1"/>
</dbReference>
<dbReference type="SUPFAM" id="SSF52540">
    <property type="entry name" value="P-loop containing nucleoside triphosphate hydrolases"/>
    <property type="match status" value="1"/>
</dbReference>
<dbReference type="CDD" id="cd03224">
    <property type="entry name" value="ABC_TM1139_LivF_branched"/>
    <property type="match status" value="1"/>
</dbReference>
<evidence type="ECO:0000313" key="8">
    <source>
        <dbReference type="EMBL" id="RZT98356.1"/>
    </source>
</evidence>
<dbReference type="PROSITE" id="PS50893">
    <property type="entry name" value="ABC_TRANSPORTER_2"/>
    <property type="match status" value="1"/>
</dbReference>
<keyword evidence="3" id="KW-1003">Cell membrane</keyword>
<evidence type="ECO:0000313" key="9">
    <source>
        <dbReference type="Proteomes" id="UP000293398"/>
    </source>
</evidence>
<dbReference type="Proteomes" id="UP000293398">
    <property type="component" value="Unassembled WGS sequence"/>
</dbReference>
<evidence type="ECO:0000256" key="4">
    <source>
        <dbReference type="ARBA" id="ARBA00022741"/>
    </source>
</evidence>
<evidence type="ECO:0000259" key="7">
    <source>
        <dbReference type="PROSITE" id="PS50893"/>
    </source>
</evidence>
<keyword evidence="5 8" id="KW-0067">ATP-binding</keyword>
<keyword evidence="2" id="KW-0813">Transport</keyword>
<organism evidence="8 9">
    <name type="scientific">Advenella incenata</name>
    <dbReference type="NCBI Taxonomy" id="267800"/>
    <lineage>
        <taxon>Bacteria</taxon>
        <taxon>Pseudomonadati</taxon>
        <taxon>Pseudomonadota</taxon>
        <taxon>Betaproteobacteria</taxon>
        <taxon>Burkholderiales</taxon>
        <taxon>Alcaligenaceae</taxon>
    </lineage>
</organism>
<proteinExistence type="inferred from homology"/>
<feature type="domain" description="ABC transporter" evidence="7">
    <location>
        <begin position="3"/>
        <end position="235"/>
    </location>
</feature>
<dbReference type="InterPro" id="IPR027417">
    <property type="entry name" value="P-loop_NTPase"/>
</dbReference>
<dbReference type="GO" id="GO:0015807">
    <property type="term" value="P:L-amino acid transport"/>
    <property type="evidence" value="ECO:0007669"/>
    <property type="project" value="TreeGrafter"/>
</dbReference>
<evidence type="ECO:0000256" key="5">
    <source>
        <dbReference type="ARBA" id="ARBA00022840"/>
    </source>
</evidence>
<dbReference type="InterPro" id="IPR003593">
    <property type="entry name" value="AAA+_ATPase"/>
</dbReference>
<evidence type="ECO:0000256" key="2">
    <source>
        <dbReference type="ARBA" id="ARBA00022448"/>
    </source>
</evidence>
<dbReference type="SMART" id="SM00382">
    <property type="entry name" value="AAA"/>
    <property type="match status" value="1"/>
</dbReference>